<feature type="domain" description="Calpain catalytic" evidence="8">
    <location>
        <begin position="567"/>
        <end position="650"/>
    </location>
</feature>
<name>A0A5E4PGE4_9COXI</name>
<dbReference type="Proteomes" id="UP000324194">
    <property type="component" value="Chromosome 1"/>
</dbReference>
<dbReference type="SUPFAM" id="SSF54001">
    <property type="entry name" value="Cysteine proteinases"/>
    <property type="match status" value="2"/>
</dbReference>
<organism evidence="9 10">
    <name type="scientific">Aquicella siphonis</name>
    <dbReference type="NCBI Taxonomy" id="254247"/>
    <lineage>
        <taxon>Bacteria</taxon>
        <taxon>Pseudomonadati</taxon>
        <taxon>Pseudomonadota</taxon>
        <taxon>Gammaproteobacteria</taxon>
        <taxon>Legionellales</taxon>
        <taxon>Coxiellaceae</taxon>
        <taxon>Aquicella</taxon>
    </lineage>
</organism>
<evidence type="ECO:0000313" key="10">
    <source>
        <dbReference type="Proteomes" id="UP000324194"/>
    </source>
</evidence>
<keyword evidence="7" id="KW-0472">Membrane</keyword>
<feature type="transmembrane region" description="Helical" evidence="7">
    <location>
        <begin position="706"/>
        <end position="732"/>
    </location>
</feature>
<reference evidence="9 10" key="1">
    <citation type="submission" date="2019-08" db="EMBL/GenBank/DDBJ databases">
        <authorList>
            <person name="Guy L."/>
        </authorList>
    </citation>
    <scope>NUCLEOTIDE SEQUENCE [LARGE SCALE GENOMIC DNA]</scope>
    <source>
        <strain evidence="9 10">SGT-108</strain>
    </source>
</reference>
<dbReference type="GO" id="GO:0004198">
    <property type="term" value="F:calcium-dependent cysteine-type endopeptidase activity"/>
    <property type="evidence" value="ECO:0007669"/>
    <property type="project" value="InterPro"/>
</dbReference>
<dbReference type="RefSeq" id="WP_148339199.1">
    <property type="nucleotide sequence ID" value="NZ_LR699119.1"/>
</dbReference>
<feature type="transmembrane region" description="Helical" evidence="7">
    <location>
        <begin position="738"/>
        <end position="763"/>
    </location>
</feature>
<accession>A0A5E4PGE4</accession>
<evidence type="ECO:0000256" key="3">
    <source>
        <dbReference type="ARBA" id="ARBA00022801"/>
    </source>
</evidence>
<comment type="caution">
    <text evidence="5">Lacks conserved residue(s) required for the propagation of feature annotation.</text>
</comment>
<dbReference type="PANTHER" id="PTHR10183">
    <property type="entry name" value="CALPAIN"/>
    <property type="match status" value="1"/>
</dbReference>
<dbReference type="InterPro" id="IPR038765">
    <property type="entry name" value="Papain-like_cys_pep_sf"/>
</dbReference>
<evidence type="ECO:0000259" key="8">
    <source>
        <dbReference type="PROSITE" id="PS50203"/>
    </source>
</evidence>
<evidence type="ECO:0000313" key="9">
    <source>
        <dbReference type="EMBL" id="VVC75934.1"/>
    </source>
</evidence>
<dbReference type="PANTHER" id="PTHR10183:SF379">
    <property type="entry name" value="CALPAIN-5"/>
    <property type="match status" value="1"/>
</dbReference>
<dbReference type="AlphaFoldDB" id="A0A5E4PGE4"/>
<dbReference type="KEGG" id="asip:AQUSIP_12350"/>
<protein>
    <recommendedName>
        <fullName evidence="8">Calpain catalytic domain-containing protein</fullName>
    </recommendedName>
</protein>
<dbReference type="Gene3D" id="3.90.70.10">
    <property type="entry name" value="Cysteine proteinases"/>
    <property type="match status" value="1"/>
</dbReference>
<dbReference type="OrthoDB" id="6617717at2"/>
<evidence type="ECO:0000256" key="1">
    <source>
        <dbReference type="ARBA" id="ARBA00007623"/>
    </source>
</evidence>
<keyword evidence="10" id="KW-1185">Reference proteome</keyword>
<dbReference type="GO" id="GO:0006508">
    <property type="term" value="P:proteolysis"/>
    <property type="evidence" value="ECO:0007669"/>
    <property type="project" value="UniProtKB-KW"/>
</dbReference>
<keyword evidence="7" id="KW-0812">Transmembrane</keyword>
<evidence type="ECO:0000256" key="6">
    <source>
        <dbReference type="SAM" id="MobiDB-lite"/>
    </source>
</evidence>
<sequence>MMRGTLMPPRADEIQQIEDNEFGRIYKVKQSSQPVYLFAKPPHKRLRSTLRGFSRNRYKRLPIGKDPYPAILTDPSDEAMIGVHQELAPDQVVIARNMPGHDGILEVVTFKHKGKRRDDMPESGDSIEIISKGYAFKKDLLRNEDIEEHFEPVTDVLFPHDDLIGDVKQSIFGDCFLLSSIIGILKTPGGSDFIKNMMRQSADGKHTIVRLFDPNTREPVYYHIKNSYYYQNGSNTVKHLAPWVHILEKAYTAHALKRNPNEKDAHAYVYTYPSFREIFGDGGRPETALIILTGQDAQELQMPEPSDYPWNQDSLLYSMAVYNRVAAYVESMNQDQIPLLDTILRTCSQSSGLLPFVKQIQTLTADITNHDIQTIRSTVGALLKEQIQYDEQSVLLAMLSRMLDSEIDDEAKLEQLHAFSHYLAEYIKLIIESPLAINKAVKDISVIAELGKYIKELILHDRWDDFEHGINLNTATSTLEDVAISLNKLMRYQPPLPAKVLECFSSYMGRDADARKIRWNGALGTGFYTEKSLGIYKTIKHKLHGAGTSYSLAASTHASFPEGEVPGLRSQHAYGIIGVEKKTVQGRELRFVKLRNPWGRVGRHYDWENRSYADARSENFVTEQPELAEFEVELSDFTRYFCKVSYGKCQPVPQAAPLLQAQVSDPDLLSQGKQPKPPRPPQHHDNEDAGYAVKRPGFFKRHLGKFAGAGMGALIGGGIGALIGFFLAPVTFGASVPLFAAIGAVVGGAAVGAGVGAGIGAIVDSCCRNAGASDEIAYQAVPTEDPDQEGFNNTTMHARLGASASERKKKGLLMKDTYDDPREEYASRNVTYSAPRDFAHNGMNVSRNTYNS</sequence>
<keyword evidence="4" id="KW-0788">Thiol protease</keyword>
<dbReference type="EMBL" id="LR699119">
    <property type="protein sequence ID" value="VVC75934.1"/>
    <property type="molecule type" value="Genomic_DNA"/>
</dbReference>
<keyword evidence="3" id="KW-0378">Hydrolase</keyword>
<dbReference type="InterPro" id="IPR022684">
    <property type="entry name" value="Calpain_cysteine_protease"/>
</dbReference>
<evidence type="ECO:0000256" key="4">
    <source>
        <dbReference type="ARBA" id="ARBA00022807"/>
    </source>
</evidence>
<evidence type="ECO:0000256" key="2">
    <source>
        <dbReference type="ARBA" id="ARBA00022670"/>
    </source>
</evidence>
<comment type="similarity">
    <text evidence="1">Belongs to the peptidase C2 family.</text>
</comment>
<dbReference type="PROSITE" id="PS50203">
    <property type="entry name" value="CALPAIN_CAT"/>
    <property type="match status" value="1"/>
</dbReference>
<proteinExistence type="inferred from homology"/>
<gene>
    <name evidence="9" type="ORF">AQUSIP_12350</name>
</gene>
<dbReference type="InterPro" id="IPR001300">
    <property type="entry name" value="Peptidase_C2_calpain_cat"/>
</dbReference>
<dbReference type="Pfam" id="PF00648">
    <property type="entry name" value="Peptidase_C2"/>
    <property type="match status" value="1"/>
</dbReference>
<keyword evidence="2" id="KW-0645">Protease</keyword>
<feature type="region of interest" description="Disordered" evidence="6">
    <location>
        <begin position="667"/>
        <end position="689"/>
    </location>
</feature>
<evidence type="ECO:0000256" key="7">
    <source>
        <dbReference type="SAM" id="Phobius"/>
    </source>
</evidence>
<keyword evidence="7" id="KW-1133">Transmembrane helix</keyword>
<evidence type="ECO:0000256" key="5">
    <source>
        <dbReference type="PROSITE-ProRule" id="PRU00239"/>
    </source>
</evidence>